<reference evidence="1" key="1">
    <citation type="journal article" date="2014" name="Front. Microbiol.">
        <title>High frequency of phylogenetically diverse reductive dehalogenase-homologous genes in deep subseafloor sedimentary metagenomes.</title>
        <authorList>
            <person name="Kawai M."/>
            <person name="Futagami T."/>
            <person name="Toyoda A."/>
            <person name="Takaki Y."/>
            <person name="Nishi S."/>
            <person name="Hori S."/>
            <person name="Arai W."/>
            <person name="Tsubouchi T."/>
            <person name="Morono Y."/>
            <person name="Uchiyama I."/>
            <person name="Ito T."/>
            <person name="Fujiyama A."/>
            <person name="Inagaki F."/>
            <person name="Takami H."/>
        </authorList>
    </citation>
    <scope>NUCLEOTIDE SEQUENCE</scope>
    <source>
        <strain evidence="1">Expedition CK06-06</strain>
    </source>
</reference>
<dbReference type="AlphaFoldDB" id="X1C5K1"/>
<gene>
    <name evidence="1" type="ORF">S01H4_22634</name>
</gene>
<comment type="caution">
    <text evidence="1">The sequence shown here is derived from an EMBL/GenBank/DDBJ whole genome shotgun (WGS) entry which is preliminary data.</text>
</comment>
<dbReference type="EMBL" id="BART01010399">
    <property type="protein sequence ID" value="GAG88592.1"/>
    <property type="molecule type" value="Genomic_DNA"/>
</dbReference>
<sequence length="82" mass="9707">MEKIKVHTIKWDRVIYPKACPFGDTVLAIHCMFCEYIVGKVKYPNPRGCEVDCRHPEWDKVFHDMKGIYHTIKIKRVGNEED</sequence>
<protein>
    <submittedName>
        <fullName evidence="1">Uncharacterized protein</fullName>
    </submittedName>
</protein>
<organism evidence="1">
    <name type="scientific">marine sediment metagenome</name>
    <dbReference type="NCBI Taxonomy" id="412755"/>
    <lineage>
        <taxon>unclassified sequences</taxon>
        <taxon>metagenomes</taxon>
        <taxon>ecological metagenomes</taxon>
    </lineage>
</organism>
<evidence type="ECO:0000313" key="1">
    <source>
        <dbReference type="EMBL" id="GAG88592.1"/>
    </source>
</evidence>
<name>X1C5K1_9ZZZZ</name>
<accession>X1C5K1</accession>
<proteinExistence type="predicted"/>